<sequence length="67" mass="7668">MHPPIEIQSTDSEARISLAIQASDRGQIQSNRLAAKTYKVDRTTLKWRREGITSRRDSTLNNFKTHA</sequence>
<reference evidence="1 2" key="1">
    <citation type="journal article" date="2016" name="Proc. Natl. Acad. Sci. U.S.A.">
        <title>Comparative genomics of biotechnologically important yeasts.</title>
        <authorList>
            <person name="Riley R."/>
            <person name="Haridas S."/>
            <person name="Wolfe K.H."/>
            <person name="Lopes M.R."/>
            <person name="Hittinger C.T."/>
            <person name="Goeker M."/>
            <person name="Salamov A.A."/>
            <person name="Wisecaver J.H."/>
            <person name="Long T.M."/>
            <person name="Calvey C.H."/>
            <person name="Aerts A.L."/>
            <person name="Barry K.W."/>
            <person name="Choi C."/>
            <person name="Clum A."/>
            <person name="Coughlan A.Y."/>
            <person name="Deshpande S."/>
            <person name="Douglass A.P."/>
            <person name="Hanson S.J."/>
            <person name="Klenk H.-P."/>
            <person name="LaButti K.M."/>
            <person name="Lapidus A."/>
            <person name="Lindquist E.A."/>
            <person name="Lipzen A.M."/>
            <person name="Meier-Kolthoff J.P."/>
            <person name="Ohm R.A."/>
            <person name="Otillar R.P."/>
            <person name="Pangilinan J.L."/>
            <person name="Peng Y."/>
            <person name="Rokas A."/>
            <person name="Rosa C.A."/>
            <person name="Scheuner C."/>
            <person name="Sibirny A.A."/>
            <person name="Slot J.C."/>
            <person name="Stielow J.B."/>
            <person name="Sun H."/>
            <person name="Kurtzman C.P."/>
            <person name="Blackwell M."/>
            <person name="Grigoriev I.V."/>
            <person name="Jeffries T.W."/>
        </authorList>
    </citation>
    <scope>NUCLEOTIDE SEQUENCE [LARGE SCALE GENOMIC DNA]</scope>
    <source>
        <strain evidence="1 2">NRRL Y-11557</strain>
    </source>
</reference>
<dbReference type="OrthoDB" id="3435302at2759"/>
<accession>A0A1E3PTN7</accession>
<dbReference type="Proteomes" id="UP000094385">
    <property type="component" value="Unassembled WGS sequence"/>
</dbReference>
<protein>
    <recommendedName>
        <fullName evidence="3">HTH psq-type domain-containing protein</fullName>
    </recommendedName>
</protein>
<gene>
    <name evidence="1" type="ORF">LIPSTDRAFT_335849</name>
</gene>
<dbReference type="AlphaFoldDB" id="A0A1E3PTN7"/>
<proteinExistence type="predicted"/>
<evidence type="ECO:0000313" key="2">
    <source>
        <dbReference type="Proteomes" id="UP000094385"/>
    </source>
</evidence>
<keyword evidence="2" id="KW-1185">Reference proteome</keyword>
<evidence type="ECO:0008006" key="3">
    <source>
        <dbReference type="Google" id="ProtNLM"/>
    </source>
</evidence>
<name>A0A1E3PTN7_LIPST</name>
<dbReference type="EMBL" id="KV454315">
    <property type="protein sequence ID" value="ODQ68789.1"/>
    <property type="molecule type" value="Genomic_DNA"/>
</dbReference>
<organism evidence="1 2">
    <name type="scientific">Lipomyces starkeyi NRRL Y-11557</name>
    <dbReference type="NCBI Taxonomy" id="675824"/>
    <lineage>
        <taxon>Eukaryota</taxon>
        <taxon>Fungi</taxon>
        <taxon>Dikarya</taxon>
        <taxon>Ascomycota</taxon>
        <taxon>Saccharomycotina</taxon>
        <taxon>Lipomycetes</taxon>
        <taxon>Lipomycetales</taxon>
        <taxon>Lipomycetaceae</taxon>
        <taxon>Lipomyces</taxon>
    </lineage>
</organism>
<evidence type="ECO:0000313" key="1">
    <source>
        <dbReference type="EMBL" id="ODQ68789.1"/>
    </source>
</evidence>